<evidence type="ECO:0008006" key="3">
    <source>
        <dbReference type="Google" id="ProtNLM"/>
    </source>
</evidence>
<dbReference type="OrthoDB" id="4869430at2"/>
<name>A0A0F5YB41_9CYAN</name>
<sequence length="71" mass="7909">MKIQGKIEHKGFGTGAWALVTDDKTYELKDAPSDLKKKGLKVEVEGEVREDVFTTAMIGPVLEVKTFKVKE</sequence>
<evidence type="ECO:0000313" key="2">
    <source>
        <dbReference type="Proteomes" id="UP000033607"/>
    </source>
</evidence>
<organism evidence="1 2">
    <name type="scientific">Limnoraphis robusta CS-951</name>
    <dbReference type="NCBI Taxonomy" id="1637645"/>
    <lineage>
        <taxon>Bacteria</taxon>
        <taxon>Bacillati</taxon>
        <taxon>Cyanobacteriota</taxon>
        <taxon>Cyanophyceae</taxon>
        <taxon>Oscillatoriophycideae</taxon>
        <taxon>Oscillatoriales</taxon>
        <taxon>Sirenicapillariaceae</taxon>
        <taxon>Limnoraphis</taxon>
    </lineage>
</organism>
<comment type="caution">
    <text evidence="1">The sequence shown here is derived from an EMBL/GenBank/DDBJ whole genome shotgun (WGS) entry which is preliminary data.</text>
</comment>
<evidence type="ECO:0000313" key="1">
    <source>
        <dbReference type="EMBL" id="KKD35450.1"/>
    </source>
</evidence>
<dbReference type="PATRIC" id="fig|1637645.4.peg.6331"/>
<protein>
    <recommendedName>
        <fullName evidence="3">DUF5666 domain-containing protein</fullName>
    </recommendedName>
</protein>
<dbReference type="Proteomes" id="UP000033607">
    <property type="component" value="Unassembled WGS sequence"/>
</dbReference>
<reference evidence="1 2" key="1">
    <citation type="submission" date="2015-06" db="EMBL/GenBank/DDBJ databases">
        <title>Draft genome assembly of filamentous brackish cyanobacterium Limnoraphis robusta strain CS-951.</title>
        <authorList>
            <person name="Willis A."/>
            <person name="Parks M."/>
            <person name="Burford M.A."/>
        </authorList>
    </citation>
    <scope>NUCLEOTIDE SEQUENCE [LARGE SCALE GENOMIC DNA]</scope>
    <source>
        <strain evidence="1 2">CS-951</strain>
    </source>
</reference>
<dbReference type="EMBL" id="LATL02000323">
    <property type="protein sequence ID" value="KKD35450.1"/>
    <property type="molecule type" value="Genomic_DNA"/>
</dbReference>
<gene>
    <name evidence="1" type="ORF">WN50_25105</name>
</gene>
<dbReference type="RefSeq" id="WP_046281344.1">
    <property type="nucleotide sequence ID" value="NZ_LATL02000323.1"/>
</dbReference>
<dbReference type="AlphaFoldDB" id="A0A0F5YB41"/>
<accession>A0A0F5YB41</accession>
<proteinExistence type="predicted"/>